<keyword evidence="2" id="KW-0472">Membrane</keyword>
<proteinExistence type="predicted"/>
<keyword evidence="2" id="KW-1133">Transmembrane helix</keyword>
<reference evidence="3 4" key="1">
    <citation type="submission" date="2023-01" db="EMBL/GenBank/DDBJ databases">
        <title>Analysis of 21 Apiospora genomes using comparative genomics revels a genus with tremendous synthesis potential of carbohydrate active enzymes and secondary metabolites.</title>
        <authorList>
            <person name="Sorensen T."/>
        </authorList>
    </citation>
    <scope>NUCLEOTIDE SEQUENCE [LARGE SCALE GENOMIC DNA]</scope>
    <source>
        <strain evidence="3 4">CBS 20057</strain>
    </source>
</reference>
<evidence type="ECO:0000313" key="3">
    <source>
        <dbReference type="EMBL" id="KAK8008925.1"/>
    </source>
</evidence>
<organism evidence="3 4">
    <name type="scientific">Apiospora marii</name>
    <dbReference type="NCBI Taxonomy" id="335849"/>
    <lineage>
        <taxon>Eukaryota</taxon>
        <taxon>Fungi</taxon>
        <taxon>Dikarya</taxon>
        <taxon>Ascomycota</taxon>
        <taxon>Pezizomycotina</taxon>
        <taxon>Sordariomycetes</taxon>
        <taxon>Xylariomycetidae</taxon>
        <taxon>Amphisphaeriales</taxon>
        <taxon>Apiosporaceae</taxon>
        <taxon>Apiospora</taxon>
    </lineage>
</organism>
<comment type="caution">
    <text evidence="3">The sequence shown here is derived from an EMBL/GenBank/DDBJ whole genome shotgun (WGS) entry which is preliminary data.</text>
</comment>
<dbReference type="Proteomes" id="UP001396898">
    <property type="component" value="Unassembled WGS sequence"/>
</dbReference>
<name>A0ABR1REJ4_9PEZI</name>
<feature type="region of interest" description="Disordered" evidence="1">
    <location>
        <begin position="189"/>
        <end position="209"/>
    </location>
</feature>
<feature type="transmembrane region" description="Helical" evidence="2">
    <location>
        <begin position="79"/>
        <end position="101"/>
    </location>
</feature>
<evidence type="ECO:0000313" key="4">
    <source>
        <dbReference type="Proteomes" id="UP001396898"/>
    </source>
</evidence>
<evidence type="ECO:0000256" key="2">
    <source>
        <dbReference type="SAM" id="Phobius"/>
    </source>
</evidence>
<dbReference type="EMBL" id="JAQQWI010000016">
    <property type="protein sequence ID" value="KAK8008925.1"/>
    <property type="molecule type" value="Genomic_DNA"/>
</dbReference>
<keyword evidence="2" id="KW-0812">Transmembrane</keyword>
<evidence type="ECO:0000256" key="1">
    <source>
        <dbReference type="SAM" id="MobiDB-lite"/>
    </source>
</evidence>
<keyword evidence="4" id="KW-1185">Reference proteome</keyword>
<sequence length="271" mass="30232">MELAEDQWKLDVTKWWHTLQAAQQASYVNTVRGPVEPGFDALRYSPISDYEKTLCANQVVLLTYDIWEHKVLSTAHTSFSIFGLYFTFITGGLIILVSYLLDPIASCLHTRYRRKSYKYLEWTSNTYLQIHRQAEEQFGLGTWQGCTSTIPTINPSNAVLASLDITDLKHPKLRRPSMPVSGLDLDDLCDGGEDGDVESPRSGDNTPTGIEVKGVAYETQVYSLHGSDVSPTCTEVSTSESEVRLTACADTDNRTFHDQAAPRIEASVNRA</sequence>
<accession>A0ABR1REJ4</accession>
<gene>
    <name evidence="3" type="ORF">PG991_011476</name>
</gene>
<protein>
    <submittedName>
        <fullName evidence="3">Uncharacterized protein</fullName>
    </submittedName>
</protein>